<sequence>MSLQDLFGSGSENSDNENQSTLNEVEQLPSTQQHMDELFGGLDDDDDEDQDNDARSATSIEPVNEENEIIEEEEDQDEDARNMPTTQDLFGDEDLDVSSDEKEEQENSQDDFQSAKNRPSTPEDRPPTPEEEGLSIAIELPRCSMSLGKELTFIKLPNFLSVDTKPFDPNFYEDEIDDDEVLDEEGRARLKLRVENTIRWRYAKDKDGNEVKESNCRMVRWSDGSLSMHLGNEIFDVFKMPVTGEQNHLFVQQGTGLQAQAVFKKKLIFRPHSTASQTHKKMTMSIADRMSKAQKIKMMPATELDPESQRKSMLKKEDERLRSANRRESAQRRIRERSHSKGLTSNYLEQDMEGEEEFEESIASIKNKYKKTLADRKLVNDVYSEDSEDEEKLRKAKLDIDSDNDDDDAELKQKKEELAKKKKFSRKIIDESEDSD</sequence>
<organism evidence="2 4">
    <name type="scientific">Hydra vulgaris</name>
    <name type="common">Hydra</name>
    <name type="synonym">Hydra attenuata</name>
    <dbReference type="NCBI Taxonomy" id="6087"/>
    <lineage>
        <taxon>Eukaryota</taxon>
        <taxon>Metazoa</taxon>
        <taxon>Cnidaria</taxon>
        <taxon>Hydrozoa</taxon>
        <taxon>Hydroidolina</taxon>
        <taxon>Anthoathecata</taxon>
        <taxon>Aplanulata</taxon>
        <taxon>Hydridae</taxon>
        <taxon>Hydra</taxon>
    </lineage>
</organism>
<dbReference type="InterPro" id="IPR007149">
    <property type="entry name" value="Leo1"/>
</dbReference>
<dbReference type="GeneID" id="100199683"/>
<evidence type="ECO:0000256" key="1">
    <source>
        <dbReference type="SAM" id="MobiDB-lite"/>
    </source>
</evidence>
<proteinExistence type="predicted"/>
<name>A0ABM4CTE6_HYDVU</name>
<evidence type="ECO:0000313" key="4">
    <source>
        <dbReference type="RefSeq" id="XP_065665200.1"/>
    </source>
</evidence>
<feature type="compositionally biased region" description="Polar residues" evidence="1">
    <location>
        <begin position="10"/>
        <end position="33"/>
    </location>
</feature>
<feature type="region of interest" description="Disordered" evidence="1">
    <location>
        <begin position="376"/>
        <end position="412"/>
    </location>
</feature>
<feature type="compositionally biased region" description="Acidic residues" evidence="1">
    <location>
        <begin position="42"/>
        <end position="51"/>
    </location>
</feature>
<feature type="compositionally biased region" description="Acidic residues" evidence="1">
    <location>
        <begin position="90"/>
        <end position="109"/>
    </location>
</feature>
<dbReference type="RefSeq" id="XP_065665199.1">
    <property type="nucleotide sequence ID" value="XM_065809127.1"/>
</dbReference>
<evidence type="ECO:0000313" key="2">
    <source>
        <dbReference type="Proteomes" id="UP001652625"/>
    </source>
</evidence>
<dbReference type="PANTHER" id="PTHR23146:SF0">
    <property type="entry name" value="RNA POLYMERASE-ASSOCIATED PROTEIN LEO1"/>
    <property type="match status" value="1"/>
</dbReference>
<feature type="compositionally biased region" description="Basic and acidic residues" evidence="1">
    <location>
        <begin position="391"/>
        <end position="400"/>
    </location>
</feature>
<dbReference type="Pfam" id="PF04004">
    <property type="entry name" value="Leo1"/>
    <property type="match status" value="1"/>
</dbReference>
<accession>A0ABM4CTE6</accession>
<feature type="region of interest" description="Disordered" evidence="1">
    <location>
        <begin position="1"/>
        <end position="131"/>
    </location>
</feature>
<feature type="compositionally biased region" description="Acidic residues" evidence="1">
    <location>
        <begin position="63"/>
        <end position="78"/>
    </location>
</feature>
<reference evidence="3 4" key="1">
    <citation type="submission" date="2025-05" db="UniProtKB">
        <authorList>
            <consortium name="RefSeq"/>
        </authorList>
    </citation>
    <scope>IDENTIFICATION</scope>
</reference>
<protein>
    <submittedName>
        <fullName evidence="3 4">RNA polymerase-associated protein LEO1</fullName>
    </submittedName>
</protein>
<keyword evidence="2" id="KW-1185">Reference proteome</keyword>
<feature type="compositionally biased region" description="Basic and acidic residues" evidence="1">
    <location>
        <begin position="307"/>
        <end position="339"/>
    </location>
</feature>
<dbReference type="Proteomes" id="UP001652625">
    <property type="component" value="Chromosome 11"/>
</dbReference>
<dbReference type="PANTHER" id="PTHR23146">
    <property type="entry name" value="LEO1 PROTEIN"/>
    <property type="match status" value="1"/>
</dbReference>
<feature type="region of interest" description="Disordered" evidence="1">
    <location>
        <begin position="298"/>
        <end position="353"/>
    </location>
</feature>
<evidence type="ECO:0000313" key="3">
    <source>
        <dbReference type="RefSeq" id="XP_065665199.1"/>
    </source>
</evidence>
<gene>
    <name evidence="3 4" type="primary">LOC100199683</name>
</gene>
<dbReference type="RefSeq" id="XP_065665200.1">
    <property type="nucleotide sequence ID" value="XM_065809128.1"/>
</dbReference>